<sequence length="108" mass="11228">MSMDLPPPVAAYFAADGGDGAAVALCFTDDGVVKDESRLHRGHAAIAAWKSAASAKYNYRSEPLAAEQAGGDTLVTARVAGDFPGSPIELRYRFAIEGGRISTLEIGA</sequence>
<evidence type="ECO:0008006" key="3">
    <source>
        <dbReference type="Google" id="ProtNLM"/>
    </source>
</evidence>
<protein>
    <recommendedName>
        <fullName evidence="3">SnoaL-like domain-containing protein</fullName>
    </recommendedName>
</protein>
<evidence type="ECO:0000313" key="1">
    <source>
        <dbReference type="EMBL" id="SHO63683.1"/>
    </source>
</evidence>
<dbReference type="InterPro" id="IPR032710">
    <property type="entry name" value="NTF2-like_dom_sf"/>
</dbReference>
<gene>
    <name evidence="1" type="ORF">SAMN02745172_01537</name>
</gene>
<proteinExistence type="predicted"/>
<organism evidence="1 2">
    <name type="scientific">Pseudoxanthobacter soli DSM 19599</name>
    <dbReference type="NCBI Taxonomy" id="1123029"/>
    <lineage>
        <taxon>Bacteria</taxon>
        <taxon>Pseudomonadati</taxon>
        <taxon>Pseudomonadota</taxon>
        <taxon>Alphaproteobacteria</taxon>
        <taxon>Hyphomicrobiales</taxon>
        <taxon>Segnochrobactraceae</taxon>
        <taxon>Pseudoxanthobacter</taxon>
    </lineage>
</organism>
<dbReference type="Gene3D" id="3.10.450.50">
    <property type="match status" value="1"/>
</dbReference>
<dbReference type="Proteomes" id="UP000186406">
    <property type="component" value="Unassembled WGS sequence"/>
</dbReference>
<keyword evidence="2" id="KW-1185">Reference proteome</keyword>
<dbReference type="EMBL" id="FRXO01000002">
    <property type="protein sequence ID" value="SHO63683.1"/>
    <property type="molecule type" value="Genomic_DNA"/>
</dbReference>
<dbReference type="SUPFAM" id="SSF54427">
    <property type="entry name" value="NTF2-like"/>
    <property type="match status" value="1"/>
</dbReference>
<dbReference type="STRING" id="1123029.SAMN02745172_01537"/>
<dbReference type="OrthoDB" id="8684708at2"/>
<accession>A0A1M7ZFN0</accession>
<dbReference type="AlphaFoldDB" id="A0A1M7ZFN0"/>
<reference evidence="1 2" key="1">
    <citation type="submission" date="2016-12" db="EMBL/GenBank/DDBJ databases">
        <authorList>
            <person name="Song W.-J."/>
            <person name="Kurnit D.M."/>
        </authorList>
    </citation>
    <scope>NUCLEOTIDE SEQUENCE [LARGE SCALE GENOMIC DNA]</scope>
    <source>
        <strain evidence="1 2">DSM 19599</strain>
    </source>
</reference>
<name>A0A1M7ZFN0_9HYPH</name>
<evidence type="ECO:0000313" key="2">
    <source>
        <dbReference type="Proteomes" id="UP000186406"/>
    </source>
</evidence>